<protein>
    <submittedName>
        <fullName evidence="1">23254_t:CDS:1</fullName>
    </submittedName>
</protein>
<name>A0ABN7XA17_GIGMA</name>
<evidence type="ECO:0000313" key="1">
    <source>
        <dbReference type="EMBL" id="CAG8851347.1"/>
    </source>
</evidence>
<organism evidence="1 2">
    <name type="scientific">Gigaspora margarita</name>
    <dbReference type="NCBI Taxonomy" id="4874"/>
    <lineage>
        <taxon>Eukaryota</taxon>
        <taxon>Fungi</taxon>
        <taxon>Fungi incertae sedis</taxon>
        <taxon>Mucoromycota</taxon>
        <taxon>Glomeromycotina</taxon>
        <taxon>Glomeromycetes</taxon>
        <taxon>Diversisporales</taxon>
        <taxon>Gigasporaceae</taxon>
        <taxon>Gigaspora</taxon>
    </lineage>
</organism>
<gene>
    <name evidence="1" type="ORF">GMARGA_LOCUS40691</name>
</gene>
<dbReference type="EMBL" id="CAJVQB010105613">
    <property type="protein sequence ID" value="CAG8851347.1"/>
    <property type="molecule type" value="Genomic_DNA"/>
</dbReference>
<reference evidence="1 2" key="1">
    <citation type="submission" date="2021-06" db="EMBL/GenBank/DDBJ databases">
        <authorList>
            <person name="Kallberg Y."/>
            <person name="Tangrot J."/>
            <person name="Rosling A."/>
        </authorList>
    </citation>
    <scope>NUCLEOTIDE SEQUENCE [LARGE SCALE GENOMIC DNA]</scope>
    <source>
        <strain evidence="1 2">120-4 pot B 10/14</strain>
    </source>
</reference>
<accession>A0ABN7XA17</accession>
<keyword evidence="2" id="KW-1185">Reference proteome</keyword>
<comment type="caution">
    <text evidence="1">The sequence shown here is derived from an EMBL/GenBank/DDBJ whole genome shotgun (WGS) entry which is preliminary data.</text>
</comment>
<dbReference type="Proteomes" id="UP000789901">
    <property type="component" value="Unassembled WGS sequence"/>
</dbReference>
<feature type="non-terminal residue" evidence="1">
    <location>
        <position position="1"/>
    </location>
</feature>
<sequence>SVFGVKGSMATVVVQKPFCIVITSPNEDNYLCMSAINSL</sequence>
<proteinExistence type="predicted"/>
<evidence type="ECO:0000313" key="2">
    <source>
        <dbReference type="Proteomes" id="UP000789901"/>
    </source>
</evidence>